<protein>
    <submittedName>
        <fullName evidence="3">Uncharacterized protein</fullName>
    </submittedName>
</protein>
<proteinExistence type="predicted"/>
<evidence type="ECO:0000313" key="4">
    <source>
        <dbReference type="Proteomes" id="UP000030700"/>
    </source>
</evidence>
<reference evidence="3" key="1">
    <citation type="journal article" date="2015" name="PeerJ">
        <title>First genomic representation of candidate bacterial phylum KSB3 points to enhanced environmental sensing as a trigger of wastewater bulking.</title>
        <authorList>
            <person name="Sekiguchi Y."/>
            <person name="Ohashi A."/>
            <person name="Parks D.H."/>
            <person name="Yamauchi T."/>
            <person name="Tyson G.W."/>
            <person name="Hugenholtz P."/>
        </authorList>
    </citation>
    <scope>NUCLEOTIDE SEQUENCE [LARGE SCALE GENOMIC DNA]</scope>
</reference>
<keyword evidence="4" id="KW-1185">Reference proteome</keyword>
<evidence type="ECO:0000313" key="3">
    <source>
        <dbReference type="EMBL" id="GAK53035.1"/>
    </source>
</evidence>
<name>A0A0S6W3N3_9BACT</name>
<feature type="compositionally biased region" description="Basic and acidic residues" evidence="1">
    <location>
        <begin position="45"/>
        <end position="65"/>
    </location>
</feature>
<dbReference type="EMBL" id="DF820459">
    <property type="protein sequence ID" value="GAK53035.1"/>
    <property type="molecule type" value="Genomic_DNA"/>
</dbReference>
<evidence type="ECO:0000256" key="2">
    <source>
        <dbReference type="SAM" id="SignalP"/>
    </source>
</evidence>
<gene>
    <name evidence="3" type="ORF">U14_04294</name>
</gene>
<dbReference type="HOGENOM" id="CLU_206360_0_0_0"/>
<dbReference type="Proteomes" id="UP000030700">
    <property type="component" value="Unassembled WGS sequence"/>
</dbReference>
<accession>A0A0S6W3N3</accession>
<sequence length="65" mass="7214">MNTKKKKRIALNIAINLTIAAAKGGATHSPATMLSESYRTALALLDDRDREQEDETPRHNHKDQG</sequence>
<evidence type="ECO:0000256" key="1">
    <source>
        <dbReference type="SAM" id="MobiDB-lite"/>
    </source>
</evidence>
<organism evidence="3">
    <name type="scientific">Candidatus Moduliflexus flocculans</name>
    <dbReference type="NCBI Taxonomy" id="1499966"/>
    <lineage>
        <taxon>Bacteria</taxon>
        <taxon>Candidatus Moduliflexota</taxon>
        <taxon>Candidatus Moduliflexia</taxon>
        <taxon>Candidatus Moduliflexales</taxon>
        <taxon>Candidatus Moduliflexaceae</taxon>
    </lineage>
</organism>
<feature type="chain" id="PRO_5006631583" evidence="2">
    <location>
        <begin position="23"/>
        <end position="65"/>
    </location>
</feature>
<dbReference type="STRING" id="1499966.U14_04294"/>
<dbReference type="AlphaFoldDB" id="A0A0S6W3N3"/>
<keyword evidence="2" id="KW-0732">Signal</keyword>
<feature type="signal peptide" evidence="2">
    <location>
        <begin position="1"/>
        <end position="22"/>
    </location>
</feature>
<feature type="region of interest" description="Disordered" evidence="1">
    <location>
        <begin position="44"/>
        <end position="65"/>
    </location>
</feature>